<dbReference type="KEGG" id="mcan:MCAN360_0292"/>
<keyword evidence="3" id="KW-1185">Reference proteome</keyword>
<dbReference type="InterPro" id="IPR010281">
    <property type="entry name" value="DUF885"/>
</dbReference>
<evidence type="ECO:0000256" key="1">
    <source>
        <dbReference type="SAM" id="Coils"/>
    </source>
</evidence>
<dbReference type="HOGENOM" id="CLU_010125_0_0_14"/>
<feature type="coiled-coil region" evidence="1">
    <location>
        <begin position="38"/>
        <end position="103"/>
    </location>
</feature>
<dbReference type="Pfam" id="PF05960">
    <property type="entry name" value="DUF885"/>
    <property type="match status" value="2"/>
</dbReference>
<dbReference type="EMBL" id="AP014631">
    <property type="protein sequence ID" value="BAP39502.1"/>
    <property type="molecule type" value="Genomic_DNA"/>
</dbReference>
<dbReference type="RefSeq" id="WP_045433579.1">
    <property type="nucleotide sequence ID" value="NZ_AP014631.1"/>
</dbReference>
<sequence>MNPKSKKALVISGIVSGLVLSPLALTLIPWGIQKTLVKKELVNKVNNLKTFLDNAIENAKSANKSKLDEITKKEAEIEKITNAEAKKKAIKELQTLKHEYNESIDSAKYPALEKLAQEGDSTVLKDSKKYTAEYVVLSYKKFKSELDNLRQTVDYYYPSKEDANKIVDFYQSWIDKFNRINKNNLDVVTTAWTSGLKYDWEIAKDVYQSDLRLVGAFLEWGTTHAYPINNRGLFKRITGEKAEKVQRNLKEGLESKIVLSKVVIKNNINSFLKDFYNNQLLEFAKSSESEKSVLDIIESNKTIDAKTKAFHKFYVSEYYNASKHGLGENISELKVYKNNELKELEDTIEVHDLKASKTYKFYGLGLTQKDLDAKNVGLGSISGLGKERNGNQIYSTILKFSTTSNDNSQEVFNSGYETSKTAAENMKKTAAAVAKLITGDEKSAWEPTIKYDEDGIGSKEASDITLKIRNDKGEINLSEFNKWLNQEKFFFGREDSTYYNDTIKKSLDEDTKLADARENLKNNGYEHLKNSDEKYGSITNKQFYYGALEAFKAYNQFRERTMNEGFTYFPKQVPKYGIGTYNFANRHVQGVGAYSGSSRVEKDAFGAFIFNPDPYYGLPKWSVTSFANHEGVMGHHNQIYYAQRFLKNIDGLTIGNVFRYTSYAEGWALFMEWFGIEAGYYGTPNYESDDYYAFPTSFKTARGITNFVKATEASKVTEEEIKGMKELHGGVYWDLVSSVKQITDEKEHTLKAVELTNMLQYFGALNEAQLRNMRRALDTAYHGEVNGKADLPANASINDIRKFMKENSALGIGDITSDSKRYLNYPGQATSYNSGKEAMLKLYDRVRKSKGLTRKEFVSNKENIKEFLNLLLETGALPLDTLKEIVELHYKLK</sequence>
<evidence type="ECO:0000313" key="3">
    <source>
        <dbReference type="Proteomes" id="UP000031641"/>
    </source>
</evidence>
<dbReference type="AlphaFoldDB" id="A0A077L6B7"/>
<dbReference type="PANTHER" id="PTHR33361:SF2">
    <property type="entry name" value="DUF885 DOMAIN-CONTAINING PROTEIN"/>
    <property type="match status" value="1"/>
</dbReference>
<protein>
    <submittedName>
        <fullName evidence="2">p120' protein</fullName>
    </submittedName>
</protein>
<dbReference type="STRING" id="29554.MCAN360_0292"/>
<evidence type="ECO:0000313" key="2">
    <source>
        <dbReference type="EMBL" id="BAP39502.1"/>
    </source>
</evidence>
<organism evidence="2 3">
    <name type="scientific">Metamycoplasma canadense</name>
    <dbReference type="NCBI Taxonomy" id="29554"/>
    <lineage>
        <taxon>Bacteria</taxon>
        <taxon>Bacillati</taxon>
        <taxon>Mycoplasmatota</taxon>
        <taxon>Mycoplasmoidales</taxon>
        <taxon>Metamycoplasmataceae</taxon>
        <taxon>Metamycoplasma</taxon>
    </lineage>
</organism>
<dbReference type="Proteomes" id="UP000031641">
    <property type="component" value="Chromosome"/>
</dbReference>
<reference evidence="3" key="1">
    <citation type="journal article" date="2014" name="Genome Announc.">
        <title>Complete Genome Sequence of Mycoplasma canadense Strain HAZ 360_1 from Bovine Mastitic Milk in Japan.</title>
        <authorList>
            <person name="Hata E."/>
        </authorList>
    </citation>
    <scope>NUCLEOTIDE SEQUENCE [LARGE SCALE GENOMIC DNA]</scope>
    <source>
        <strain evidence="3">HAZ360_1</strain>
    </source>
</reference>
<dbReference type="OrthoDB" id="9769898at2"/>
<accession>A0A077L6B7</accession>
<keyword evidence="1" id="KW-0175">Coiled coil</keyword>
<proteinExistence type="predicted"/>
<dbReference type="PANTHER" id="PTHR33361">
    <property type="entry name" value="GLR0591 PROTEIN"/>
    <property type="match status" value="1"/>
</dbReference>
<gene>
    <name evidence="2" type="ORF">MCAN360_0292</name>
</gene>
<name>A0A077L6B7_9BACT</name>